<evidence type="ECO:0000256" key="3">
    <source>
        <dbReference type="ARBA" id="ARBA00005041"/>
    </source>
</evidence>
<keyword evidence="7" id="KW-0520">NAD</keyword>
<evidence type="ECO:0000313" key="10">
    <source>
        <dbReference type="Proteomes" id="UP000504611"/>
    </source>
</evidence>
<comment type="pathway">
    <text evidence="3">Protein modification; eIF5A hypusination.</text>
</comment>
<evidence type="ECO:0000256" key="2">
    <source>
        <dbReference type="ARBA" id="ARBA00001911"/>
    </source>
</evidence>
<dbReference type="Gene3D" id="3.40.910.10">
    <property type="entry name" value="Deoxyhypusine synthase"/>
    <property type="match status" value="1"/>
</dbReference>
<dbReference type="KEGG" id="ncc:104945527"/>
<comment type="similarity">
    <text evidence="4">Belongs to the deoxyhypusine synthase family.</text>
</comment>
<protein>
    <recommendedName>
        <fullName evidence="6">Deoxyhypusine synthase</fullName>
        <ecNumber evidence="5">2.5.1.46</ecNumber>
    </recommendedName>
</protein>
<dbReference type="GO" id="GO:0005737">
    <property type="term" value="C:cytoplasm"/>
    <property type="evidence" value="ECO:0007669"/>
    <property type="project" value="TreeGrafter"/>
</dbReference>
<evidence type="ECO:0000256" key="8">
    <source>
        <dbReference type="ARBA" id="ARBA00023256"/>
    </source>
</evidence>
<dbReference type="InterPro" id="IPR029035">
    <property type="entry name" value="DHS-like_NAD/FAD-binding_dom"/>
</dbReference>
<dbReference type="InterPro" id="IPR002773">
    <property type="entry name" value="Deoxyhypusine_synthase"/>
</dbReference>
<comment type="cofactor">
    <cofactor evidence="2">
        <name>NAD(+)</name>
        <dbReference type="ChEBI" id="CHEBI:57540"/>
    </cofactor>
</comment>
<evidence type="ECO:0000313" key="11">
    <source>
        <dbReference type="RefSeq" id="XP_010769516.1"/>
    </source>
</evidence>
<dbReference type="GeneID" id="104945527"/>
<proteinExistence type="inferred from homology"/>
<reference evidence="11" key="1">
    <citation type="submission" date="2025-08" db="UniProtKB">
        <authorList>
            <consortium name="RefSeq"/>
        </authorList>
    </citation>
    <scope>IDENTIFICATION</scope>
    <source>
        <tissue evidence="11">Muscle</tissue>
    </source>
</reference>
<organism evidence="10 11">
    <name type="scientific">Notothenia coriiceps</name>
    <name type="common">black rockcod</name>
    <dbReference type="NCBI Taxonomy" id="8208"/>
    <lineage>
        <taxon>Eukaryota</taxon>
        <taxon>Metazoa</taxon>
        <taxon>Chordata</taxon>
        <taxon>Craniata</taxon>
        <taxon>Vertebrata</taxon>
        <taxon>Euteleostomi</taxon>
        <taxon>Actinopterygii</taxon>
        <taxon>Neopterygii</taxon>
        <taxon>Teleostei</taxon>
        <taxon>Neoteleostei</taxon>
        <taxon>Acanthomorphata</taxon>
        <taxon>Eupercaria</taxon>
        <taxon>Perciformes</taxon>
        <taxon>Notothenioidei</taxon>
        <taxon>Nototheniidae</taxon>
        <taxon>Notothenia</taxon>
    </lineage>
</organism>
<dbReference type="PANTHER" id="PTHR11703:SF0">
    <property type="entry name" value="DEOXYHYPUSINE SYNTHASE"/>
    <property type="match status" value="1"/>
</dbReference>
<evidence type="ECO:0000256" key="5">
    <source>
        <dbReference type="ARBA" id="ARBA00012683"/>
    </source>
</evidence>
<dbReference type="Pfam" id="PF01916">
    <property type="entry name" value="DS"/>
    <property type="match status" value="1"/>
</dbReference>
<evidence type="ECO:0000256" key="4">
    <source>
        <dbReference type="ARBA" id="ARBA00009892"/>
    </source>
</evidence>
<name>A0A6I9N5B1_9TELE</name>
<dbReference type="EC" id="2.5.1.46" evidence="5"/>
<keyword evidence="8" id="KW-0386">Hypusine biosynthesis</keyword>
<keyword evidence="10" id="KW-1185">Reference proteome</keyword>
<dbReference type="OrthoDB" id="294378at2759"/>
<evidence type="ECO:0000256" key="6">
    <source>
        <dbReference type="ARBA" id="ARBA00020607"/>
    </source>
</evidence>
<dbReference type="FunFam" id="3.40.910.10:FF:000010">
    <property type="entry name" value="Deoxyhypusine synthase"/>
    <property type="match status" value="1"/>
</dbReference>
<dbReference type="PANTHER" id="PTHR11703">
    <property type="entry name" value="DEOXYHYPUSINE SYNTHASE"/>
    <property type="match status" value="1"/>
</dbReference>
<dbReference type="AlphaFoldDB" id="A0A6I9N5B1"/>
<dbReference type="Proteomes" id="UP000504611">
    <property type="component" value="Unplaced"/>
</dbReference>
<dbReference type="GO" id="GO:0034038">
    <property type="term" value="F:deoxyhypusine synthase activity"/>
    <property type="evidence" value="ECO:0007669"/>
    <property type="project" value="UniProtKB-EC"/>
</dbReference>
<dbReference type="RefSeq" id="XP_010769516.1">
    <property type="nucleotide sequence ID" value="XM_010771214.1"/>
</dbReference>
<evidence type="ECO:0000256" key="9">
    <source>
        <dbReference type="ARBA" id="ARBA00056884"/>
    </source>
</evidence>
<dbReference type="InterPro" id="IPR036982">
    <property type="entry name" value="Deoxyhypusine_synthase_sf"/>
</dbReference>
<comment type="catalytic activity">
    <reaction evidence="1">
        <text>[eIF5A protein]-L-lysine + spermidine = [eIF5A protein]-deoxyhypusine + propane-1,3-diamine</text>
        <dbReference type="Rhea" id="RHEA:33299"/>
        <dbReference type="Rhea" id="RHEA-COMP:10143"/>
        <dbReference type="Rhea" id="RHEA-COMP:10144"/>
        <dbReference type="ChEBI" id="CHEBI:29969"/>
        <dbReference type="ChEBI" id="CHEBI:57484"/>
        <dbReference type="ChEBI" id="CHEBI:57834"/>
        <dbReference type="ChEBI" id="CHEBI:82657"/>
        <dbReference type="EC" id="2.5.1.46"/>
    </reaction>
</comment>
<sequence>MLKKNDIFLTKSTLCFASPCMITKVVVVVAEIMSDGDISNAREAVLKPSCELPEDTLKIRGYDFNQGVDLQAVMDSFITTGFQASSLGLAIQEINQMIEKRLEPMEEGEGKETDEYRSKAGCTIFLGYTSNLISSGIRESIRYLAEHKMVDVIVTTAGGIEEDFIKCMGNTYLGDFNLSGKELRLKAINRIGNLLVPNDNYCKFEDWLMPILDQMLLEQNEQVGLSNKEIVCLLHAAQSYEMTVQSSKLFFNRAATNDYFPDLLNCQSFMNKKIIKIYIPVFQSPRCL</sequence>
<evidence type="ECO:0000256" key="1">
    <source>
        <dbReference type="ARBA" id="ARBA00000952"/>
    </source>
</evidence>
<gene>
    <name evidence="11" type="primary">LOC104945527</name>
</gene>
<accession>A0A6I9N5B1</accession>
<comment type="function">
    <text evidence="9">Catalyzes the NAD-dependent oxidative cleavage of spermidine and the subsequent transfer of the butylamine moiety of spermidine to the epsilon-amino group of a critical lysine residue of the eIF-5A precursor protein to form the intermediate deoxyhypusine residue. This is the first step of the post-translational modification of that lysine into an unusual amino acid residue named hypusine. Hypusination is unique to mature eIF-5A factor and is essential for its function.</text>
</comment>
<evidence type="ECO:0000256" key="7">
    <source>
        <dbReference type="ARBA" id="ARBA00023027"/>
    </source>
</evidence>
<dbReference type="SUPFAM" id="SSF52467">
    <property type="entry name" value="DHS-like NAD/FAD-binding domain"/>
    <property type="match status" value="1"/>
</dbReference>